<feature type="domain" description="HTH marR-type" evidence="1">
    <location>
        <begin position="30"/>
        <end position="160"/>
    </location>
</feature>
<sequence length="160" mass="17768">MSTNKPIESRDTSIDEVTFARFSGHYLFSDSDFLLARARAVTAARAMPYLSEFSLNTGTYFLLALACAESSPTINELSQILLISDAEAELLVDELERLFLIARRPDARNKNGVVVTATPQGEDLFAKARETLTTMEHDPLQQLSLAERKQLADLLGRIAF</sequence>
<name>A0A6J6D9E1_9ZZZZ</name>
<evidence type="ECO:0000259" key="1">
    <source>
        <dbReference type="PROSITE" id="PS50995"/>
    </source>
</evidence>
<dbReference type="InterPro" id="IPR039422">
    <property type="entry name" value="MarR/SlyA-like"/>
</dbReference>
<dbReference type="GO" id="GO:0003700">
    <property type="term" value="F:DNA-binding transcription factor activity"/>
    <property type="evidence" value="ECO:0007669"/>
    <property type="project" value="InterPro"/>
</dbReference>
<proteinExistence type="predicted"/>
<dbReference type="InterPro" id="IPR036390">
    <property type="entry name" value="WH_DNA-bd_sf"/>
</dbReference>
<dbReference type="InterPro" id="IPR036388">
    <property type="entry name" value="WH-like_DNA-bd_sf"/>
</dbReference>
<reference evidence="2" key="1">
    <citation type="submission" date="2020-05" db="EMBL/GenBank/DDBJ databases">
        <authorList>
            <person name="Chiriac C."/>
            <person name="Salcher M."/>
            <person name="Ghai R."/>
            <person name="Kavagutti S V."/>
        </authorList>
    </citation>
    <scope>NUCLEOTIDE SEQUENCE</scope>
</reference>
<gene>
    <name evidence="2" type="ORF">UFOPK1591_00541</name>
</gene>
<dbReference type="EMBL" id="CAEZTD010000029">
    <property type="protein sequence ID" value="CAB4558228.1"/>
    <property type="molecule type" value="Genomic_DNA"/>
</dbReference>
<dbReference type="SUPFAM" id="SSF46785">
    <property type="entry name" value="Winged helix' DNA-binding domain"/>
    <property type="match status" value="1"/>
</dbReference>
<dbReference type="Gene3D" id="1.10.10.10">
    <property type="entry name" value="Winged helix-like DNA-binding domain superfamily/Winged helix DNA-binding domain"/>
    <property type="match status" value="1"/>
</dbReference>
<dbReference type="PANTHER" id="PTHR33164:SF43">
    <property type="entry name" value="HTH-TYPE TRANSCRIPTIONAL REPRESSOR YETL"/>
    <property type="match status" value="1"/>
</dbReference>
<dbReference type="InterPro" id="IPR000835">
    <property type="entry name" value="HTH_MarR-typ"/>
</dbReference>
<accession>A0A6J6D9E1</accession>
<protein>
    <submittedName>
        <fullName evidence="2">Unannotated protein</fullName>
    </submittedName>
</protein>
<evidence type="ECO:0000313" key="2">
    <source>
        <dbReference type="EMBL" id="CAB4558228.1"/>
    </source>
</evidence>
<organism evidence="2">
    <name type="scientific">freshwater metagenome</name>
    <dbReference type="NCBI Taxonomy" id="449393"/>
    <lineage>
        <taxon>unclassified sequences</taxon>
        <taxon>metagenomes</taxon>
        <taxon>ecological metagenomes</taxon>
    </lineage>
</organism>
<dbReference type="PANTHER" id="PTHR33164">
    <property type="entry name" value="TRANSCRIPTIONAL REGULATOR, MARR FAMILY"/>
    <property type="match status" value="1"/>
</dbReference>
<dbReference type="PROSITE" id="PS50995">
    <property type="entry name" value="HTH_MARR_2"/>
    <property type="match status" value="1"/>
</dbReference>
<dbReference type="AlphaFoldDB" id="A0A6J6D9E1"/>
<dbReference type="GO" id="GO:0006950">
    <property type="term" value="P:response to stress"/>
    <property type="evidence" value="ECO:0007669"/>
    <property type="project" value="TreeGrafter"/>
</dbReference>
<dbReference type="SMART" id="SM00347">
    <property type="entry name" value="HTH_MARR"/>
    <property type="match status" value="1"/>
</dbReference>